<organism evidence="6 7">
    <name type="scientific">Actinomadura chibensis</name>
    <dbReference type="NCBI Taxonomy" id="392828"/>
    <lineage>
        <taxon>Bacteria</taxon>
        <taxon>Bacillati</taxon>
        <taxon>Actinomycetota</taxon>
        <taxon>Actinomycetes</taxon>
        <taxon>Streptosporangiales</taxon>
        <taxon>Thermomonosporaceae</taxon>
        <taxon>Actinomadura</taxon>
    </lineage>
</organism>
<dbReference type="Proteomes" id="UP000323380">
    <property type="component" value="Unassembled WGS sequence"/>
</dbReference>
<dbReference type="InterPro" id="IPR013595">
    <property type="entry name" value="Pept_S33_TAP-like_C"/>
</dbReference>
<evidence type="ECO:0000259" key="5">
    <source>
        <dbReference type="Pfam" id="PF08386"/>
    </source>
</evidence>
<evidence type="ECO:0000256" key="3">
    <source>
        <dbReference type="ARBA" id="ARBA00022801"/>
    </source>
</evidence>
<keyword evidence="2" id="KW-0732">Signal</keyword>
<dbReference type="Pfam" id="PF00561">
    <property type="entry name" value="Abhydrolase_1"/>
    <property type="match status" value="1"/>
</dbReference>
<name>A0A5D0NQK5_9ACTN</name>
<gene>
    <name evidence="6" type="ORF">FXF69_14280</name>
</gene>
<evidence type="ECO:0000313" key="7">
    <source>
        <dbReference type="Proteomes" id="UP000323380"/>
    </source>
</evidence>
<dbReference type="SUPFAM" id="SSF53474">
    <property type="entry name" value="alpha/beta-Hydrolases"/>
    <property type="match status" value="1"/>
</dbReference>
<comment type="similarity">
    <text evidence="1">Belongs to the peptidase S33 family.</text>
</comment>
<dbReference type="STRING" id="1220554.GCA_001552135_08000"/>
<dbReference type="AlphaFoldDB" id="A0A5D0NQK5"/>
<dbReference type="RefSeq" id="WP_148344304.1">
    <property type="nucleotide sequence ID" value="NZ_VSFG01000002.1"/>
</dbReference>
<dbReference type="GO" id="GO:0016787">
    <property type="term" value="F:hydrolase activity"/>
    <property type="evidence" value="ECO:0007669"/>
    <property type="project" value="UniProtKB-KW"/>
</dbReference>
<dbReference type="InterPro" id="IPR051601">
    <property type="entry name" value="Serine_prot/Carboxylest_S33"/>
</dbReference>
<dbReference type="Gene3D" id="3.40.50.1820">
    <property type="entry name" value="alpha/beta hydrolase"/>
    <property type="match status" value="1"/>
</dbReference>
<dbReference type="Pfam" id="PF08386">
    <property type="entry name" value="Abhydrolase_4"/>
    <property type="match status" value="1"/>
</dbReference>
<feature type="domain" description="Peptidase S33 tripeptidyl aminopeptidase-like C-terminal" evidence="5">
    <location>
        <begin position="423"/>
        <end position="524"/>
    </location>
</feature>
<protein>
    <submittedName>
        <fullName evidence="6">Alpha/beta hydrolase</fullName>
    </submittedName>
</protein>
<keyword evidence="7" id="KW-1185">Reference proteome</keyword>
<evidence type="ECO:0000313" key="6">
    <source>
        <dbReference type="EMBL" id="TYB46418.1"/>
    </source>
</evidence>
<evidence type="ECO:0000259" key="4">
    <source>
        <dbReference type="Pfam" id="PF00561"/>
    </source>
</evidence>
<evidence type="ECO:0000256" key="2">
    <source>
        <dbReference type="ARBA" id="ARBA00022729"/>
    </source>
</evidence>
<dbReference type="PANTHER" id="PTHR43248:SF29">
    <property type="entry name" value="TRIPEPTIDYL AMINOPEPTIDASE"/>
    <property type="match status" value="1"/>
</dbReference>
<accession>A0A5D0NQK5</accession>
<evidence type="ECO:0000256" key="1">
    <source>
        <dbReference type="ARBA" id="ARBA00010088"/>
    </source>
</evidence>
<dbReference type="PANTHER" id="PTHR43248">
    <property type="entry name" value="2-SUCCINYL-6-HYDROXY-2,4-CYCLOHEXADIENE-1-CARBOXYLATE SYNTHASE"/>
    <property type="match status" value="1"/>
</dbReference>
<comment type="caution">
    <text evidence="6">The sequence shown here is derived from an EMBL/GenBank/DDBJ whole genome shotgun (WGS) entry which is preliminary data.</text>
</comment>
<dbReference type="EMBL" id="VSFG01000002">
    <property type="protein sequence ID" value="TYB46418.1"/>
    <property type="molecule type" value="Genomic_DNA"/>
</dbReference>
<proteinExistence type="inferred from homology"/>
<dbReference type="InterPro" id="IPR029058">
    <property type="entry name" value="AB_hydrolase_fold"/>
</dbReference>
<sequence>MIIQRFAVPRAAVAVAALGLAGAVGWTGVWAGTAAAAPAGAPGSGGGLARFTGQRVAWGACPEDAADLREAGAQCAEVSVPLDYAAPDGATIKLAVSRIRAKDRAHRRGVLLANPGGPGGPGLEYAASLRPAMKDAADRYDLIGFDPRFVGRSTPIYCGLSPKAQATHSRREAFEASVRSARETAQRCYEHGDNAALLPHASSRNVARDMDLIRAVLGERRLSYFGTSYGADLGAVFTQMFPDRSDRIVIDSVTDPTKTQYENFQAGGPAQERALDEWAAWTSERAARYRLGTTPRGVRTTVERLSARVDKGPIRLGDYYVDANVLGLLTRQFVNNEEHNELLARAMRNFVDAAEGRQVQPIPELKMWLELFNKPDPAMDNAFNSGNAFFCGDGGWPAGGWPSDPEQYWRSIQQARHTQPVFAATANAIFPCPFWKTAPREAGTAIGNRVPVLILQARRDNNVPYPGAVSLHRRLEGSRLISADIRSHGVYARGVDGLTPVPCADDAVNAYLRTGVLPAADIDCPKPGATR</sequence>
<feature type="domain" description="AB hydrolase-1" evidence="4">
    <location>
        <begin position="110"/>
        <end position="280"/>
    </location>
</feature>
<reference evidence="6 7" key="1">
    <citation type="submission" date="2019-08" db="EMBL/GenBank/DDBJ databases">
        <title>Actinomadura sp. nov. CYP1-5 isolated from mountain soil.</title>
        <authorList>
            <person name="Songsumanus A."/>
            <person name="Kuncharoen N."/>
            <person name="Kudo T."/>
            <person name="Yuki M."/>
            <person name="Igarashi Y."/>
            <person name="Tanasupawat S."/>
        </authorList>
    </citation>
    <scope>NUCLEOTIDE SEQUENCE [LARGE SCALE GENOMIC DNA]</scope>
    <source>
        <strain evidence="6 7">JCM 14158</strain>
    </source>
</reference>
<keyword evidence="3 6" id="KW-0378">Hydrolase</keyword>
<dbReference type="InterPro" id="IPR000073">
    <property type="entry name" value="AB_hydrolase_1"/>
</dbReference>